<dbReference type="EMBL" id="CM016555">
    <property type="protein sequence ID" value="TKW19662.1"/>
    <property type="molecule type" value="Genomic_DNA"/>
</dbReference>
<dbReference type="Gramene" id="TKW19662">
    <property type="protein sequence ID" value="TKW19662"/>
    <property type="gene ID" value="SEVIR_4G035200v2"/>
</dbReference>
<keyword evidence="2" id="KW-1185">Reference proteome</keyword>
<reference evidence="1" key="1">
    <citation type="submission" date="2019-03" db="EMBL/GenBank/DDBJ databases">
        <title>WGS assembly of Setaria viridis.</title>
        <authorList>
            <person name="Huang P."/>
            <person name="Jenkins J."/>
            <person name="Grimwood J."/>
            <person name="Barry K."/>
            <person name="Healey A."/>
            <person name="Mamidi S."/>
            <person name="Sreedasyam A."/>
            <person name="Shu S."/>
            <person name="Feldman M."/>
            <person name="Wu J."/>
            <person name="Yu Y."/>
            <person name="Chen C."/>
            <person name="Johnson J."/>
            <person name="Rokhsar D."/>
            <person name="Baxter I."/>
            <person name="Schmutz J."/>
            <person name="Brutnell T."/>
            <person name="Kellogg E."/>
        </authorList>
    </citation>
    <scope>NUCLEOTIDE SEQUENCE [LARGE SCALE GENOMIC DNA]</scope>
</reference>
<name>A0A4U6UV69_SETVI</name>
<evidence type="ECO:0000313" key="1">
    <source>
        <dbReference type="EMBL" id="TKW19662.1"/>
    </source>
</evidence>
<sequence length="66" mass="7369">MDFLCFLSSKDAGRHQSMAEGRECTKYTRMIGLGLLLLALQCKNFTSLDVSIPSMDVIDGRIRSNL</sequence>
<gene>
    <name evidence="1" type="ORF">SEVIR_4G035200v2</name>
</gene>
<proteinExistence type="predicted"/>
<dbReference type="Proteomes" id="UP000298652">
    <property type="component" value="Chromosome 4"/>
</dbReference>
<evidence type="ECO:0000313" key="2">
    <source>
        <dbReference type="Proteomes" id="UP000298652"/>
    </source>
</evidence>
<organism evidence="1 2">
    <name type="scientific">Setaria viridis</name>
    <name type="common">Green bristlegrass</name>
    <name type="synonym">Setaria italica subsp. viridis</name>
    <dbReference type="NCBI Taxonomy" id="4556"/>
    <lineage>
        <taxon>Eukaryota</taxon>
        <taxon>Viridiplantae</taxon>
        <taxon>Streptophyta</taxon>
        <taxon>Embryophyta</taxon>
        <taxon>Tracheophyta</taxon>
        <taxon>Spermatophyta</taxon>
        <taxon>Magnoliopsida</taxon>
        <taxon>Liliopsida</taxon>
        <taxon>Poales</taxon>
        <taxon>Poaceae</taxon>
        <taxon>PACMAD clade</taxon>
        <taxon>Panicoideae</taxon>
        <taxon>Panicodae</taxon>
        <taxon>Paniceae</taxon>
        <taxon>Cenchrinae</taxon>
        <taxon>Setaria</taxon>
    </lineage>
</organism>
<accession>A0A4U6UV69</accession>
<protein>
    <submittedName>
        <fullName evidence="1">Uncharacterized protein</fullName>
    </submittedName>
</protein>
<dbReference type="AlphaFoldDB" id="A0A4U6UV69"/>